<evidence type="ECO:0000313" key="3">
    <source>
        <dbReference type="EMBL" id="POZ89488.1"/>
    </source>
</evidence>
<evidence type="ECO:0000259" key="2">
    <source>
        <dbReference type="Pfam" id="PF12146"/>
    </source>
</evidence>
<accession>A0A855MR40</accession>
<dbReference type="GO" id="GO:0052689">
    <property type="term" value="F:carboxylic ester hydrolase activity"/>
    <property type="evidence" value="ECO:0007669"/>
    <property type="project" value="InterPro"/>
</dbReference>
<evidence type="ECO:0000256" key="1">
    <source>
        <dbReference type="PIRSR" id="PIRSR017388-1"/>
    </source>
</evidence>
<gene>
    <name evidence="3" type="ORF">AA80_00515</name>
</gene>
<feature type="active site" description="Charge relay system" evidence="1">
    <location>
        <position position="213"/>
    </location>
</feature>
<dbReference type="PANTHER" id="PTHR11614">
    <property type="entry name" value="PHOSPHOLIPASE-RELATED"/>
    <property type="match status" value="1"/>
</dbReference>
<dbReference type="InterPro" id="IPR051044">
    <property type="entry name" value="MAG_DAG_Lipase"/>
</dbReference>
<dbReference type="InterPro" id="IPR012354">
    <property type="entry name" value="Esterase_lipase"/>
</dbReference>
<comment type="caution">
    <text evidence="3">The sequence shown here is derived from an EMBL/GenBank/DDBJ whole genome shotgun (WGS) entry which is preliminary data.</text>
</comment>
<name>A0A855MR40_9BACT</name>
<evidence type="ECO:0000313" key="4">
    <source>
        <dbReference type="Proteomes" id="UP000237502"/>
    </source>
</evidence>
<dbReference type="InterPro" id="IPR022742">
    <property type="entry name" value="Hydrolase_4"/>
</dbReference>
<sequence length="264" mass="30226">MKGVYTLNFFDNIPPSTSVSPISKELYLKNDSDVAVLILHGYTGSPHDMYYIGRQIHKSGYSIYIPRLPGHGTNSNDFLNSNWRDWLRKSVDSYINLKTYHQKVYILGLSMGGVIATLLAAKFHPEKIVLAAPALEAKDWRIKLTPFFGAFVKKIKRKNPQTFNDEKLAYLASQYWNYDWPSKAADLYKLQKMALKNLSEVTSKTYVILSKKDEAVPFSVKEIIENNIKGKTEFLILEESGHVVVNDIEKEKVAEQTITWLKKE</sequence>
<dbReference type="PIRSF" id="PIRSF017388">
    <property type="entry name" value="Esterase_lipase"/>
    <property type="match status" value="1"/>
</dbReference>
<feature type="active site" description="Nucleophile" evidence="1">
    <location>
        <position position="110"/>
    </location>
</feature>
<proteinExistence type="predicted"/>
<organism evidence="3 4">
    <name type="scientific">Petrotoga sibirica DSM 13575</name>
    <dbReference type="NCBI Taxonomy" id="1122956"/>
    <lineage>
        <taxon>Bacteria</taxon>
        <taxon>Thermotogati</taxon>
        <taxon>Thermotogota</taxon>
        <taxon>Thermotogae</taxon>
        <taxon>Petrotogales</taxon>
        <taxon>Petrotogaceae</taxon>
        <taxon>Petrotoga</taxon>
    </lineage>
</organism>
<dbReference type="InterPro" id="IPR029058">
    <property type="entry name" value="AB_hydrolase_fold"/>
</dbReference>
<dbReference type="Pfam" id="PF12146">
    <property type="entry name" value="Hydrolase_4"/>
    <property type="match status" value="1"/>
</dbReference>
<protein>
    <submittedName>
        <fullName evidence="3">Esterase</fullName>
    </submittedName>
</protein>
<dbReference type="Gene3D" id="3.40.50.1820">
    <property type="entry name" value="alpha/beta hydrolase"/>
    <property type="match status" value="1"/>
</dbReference>
<reference evidence="3 4" key="1">
    <citation type="submission" date="2014-01" db="EMBL/GenBank/DDBJ databases">
        <title>Comparative genomics of Petrotoga.</title>
        <authorList>
            <person name="Chow K."/>
            <person name="Charchuk R."/>
            <person name="Nesbo C.L."/>
        </authorList>
    </citation>
    <scope>NUCLEOTIDE SEQUENCE [LARGE SCALE GENOMIC DNA]</scope>
    <source>
        <strain evidence="3 4">DSM 13575</strain>
    </source>
</reference>
<dbReference type="EMBL" id="JAHC01000002">
    <property type="protein sequence ID" value="POZ89488.1"/>
    <property type="molecule type" value="Genomic_DNA"/>
</dbReference>
<dbReference type="AlphaFoldDB" id="A0A855MR40"/>
<feature type="domain" description="Serine aminopeptidase S33" evidence="2">
    <location>
        <begin position="33"/>
        <end position="248"/>
    </location>
</feature>
<dbReference type="SUPFAM" id="SSF53474">
    <property type="entry name" value="alpha/beta-Hydrolases"/>
    <property type="match status" value="1"/>
</dbReference>
<feature type="active site" description="Charge relay system" evidence="1">
    <location>
        <position position="242"/>
    </location>
</feature>
<dbReference type="Proteomes" id="UP000237502">
    <property type="component" value="Unassembled WGS sequence"/>
</dbReference>